<name>A0A7Y7LYP1_9MICC</name>
<dbReference type="AlphaFoldDB" id="A0A7Y7LYP1"/>
<comment type="caution">
    <text evidence="1">The sequence shown here is derived from an EMBL/GenBank/DDBJ whole genome shotgun (WGS) entry which is preliminary data.</text>
</comment>
<keyword evidence="2" id="KW-1185">Reference proteome</keyword>
<evidence type="ECO:0000313" key="1">
    <source>
        <dbReference type="EMBL" id="NVM95152.1"/>
    </source>
</evidence>
<accession>A0A7Y7LYP1</accession>
<reference evidence="1 2" key="1">
    <citation type="submission" date="2020-02" db="EMBL/GenBank/DDBJ databases">
        <title>Genome sequence of strain AETb3-4.</title>
        <authorList>
            <person name="Gao J."/>
            <person name="Zhang X."/>
        </authorList>
    </citation>
    <scope>NUCLEOTIDE SEQUENCE [LARGE SCALE GENOMIC DNA]</scope>
    <source>
        <strain evidence="1 2">AETb3-4</strain>
    </source>
</reference>
<gene>
    <name evidence="1" type="ORF">G6034_09550</name>
</gene>
<proteinExistence type="predicted"/>
<protein>
    <recommendedName>
        <fullName evidence="3">Helix-turn-helix domain-containing protein</fullName>
    </recommendedName>
</protein>
<organism evidence="1 2">
    <name type="scientific">Arthrobacter wenxiniae</name>
    <dbReference type="NCBI Taxonomy" id="2713570"/>
    <lineage>
        <taxon>Bacteria</taxon>
        <taxon>Bacillati</taxon>
        <taxon>Actinomycetota</taxon>
        <taxon>Actinomycetes</taxon>
        <taxon>Micrococcales</taxon>
        <taxon>Micrococcaceae</taxon>
        <taxon>Arthrobacter</taxon>
    </lineage>
</organism>
<sequence length="79" mass="9037">MDREFFEPQQAAELLHCSEAWLRAGAANCKFPHLAWGKGKIVFTDKHLEEIVDLREIRAHSTAQDITRRIGTRATGRPH</sequence>
<evidence type="ECO:0000313" key="2">
    <source>
        <dbReference type="Proteomes" id="UP000543556"/>
    </source>
</evidence>
<dbReference type="Proteomes" id="UP000543556">
    <property type="component" value="Unassembled WGS sequence"/>
</dbReference>
<evidence type="ECO:0008006" key="3">
    <source>
        <dbReference type="Google" id="ProtNLM"/>
    </source>
</evidence>
<dbReference type="RefSeq" id="WP_176634873.1">
    <property type="nucleotide sequence ID" value="NZ_JAAMFM010000011.1"/>
</dbReference>
<dbReference type="EMBL" id="JAAMFM010000011">
    <property type="protein sequence ID" value="NVM95152.1"/>
    <property type="molecule type" value="Genomic_DNA"/>
</dbReference>